<sequence length="506" mass="56312">MGLAWCGPRPGKGAPDRQRHALRRRPYQARHRFLARYRRGEFAVMSAATTIPADRVPTAPGALPVVGHVPALLRSPLPLFASLSEHGDVVRLRLGSRPIYYLTNAELIHTMLVKQAEQLDKGKIFERSQAFLGNGLATTDNEFHIGQRRLIQPAFVPGRLPGYVTLIREQAEAAISGWRPGKPLQFARVMNELALNVISVLVFSRHLSQADFAAVRGATPHILKGMILRTVYPSSRFERLPIPANRRFDTAVETLHELTGRVIEEGRSGGDLGDNVMSLLLSAEDPRTGKPMDPRQIRDEVMTMLIGGSETTALQMAWLFHELSLNPAIAERVYAENREVLGGRPCEYEDVGRMPYLRQVVLETVRRHTLTWLVMRRTRAEFTLGDIRFPEGTELVFSPTTIHRDPRLYPDPMRFDPDRWLPEAMRERPRSSFIPFGAGRRKCIGDALALLEVTVVAATIMTRWRLAAASTGEVGENVLSAAVAPTNLVLRPEPLDSAATAGGGRS</sequence>
<keyword evidence="4 8" id="KW-0560">Oxidoreductase</keyword>
<protein>
    <submittedName>
        <fullName evidence="10">Cytochrome P450</fullName>
    </submittedName>
</protein>
<dbReference type="GO" id="GO:0005506">
    <property type="term" value="F:iron ion binding"/>
    <property type="evidence" value="ECO:0007669"/>
    <property type="project" value="InterPro"/>
</dbReference>
<evidence type="ECO:0000256" key="1">
    <source>
        <dbReference type="ARBA" id="ARBA00010617"/>
    </source>
</evidence>
<evidence type="ECO:0000256" key="8">
    <source>
        <dbReference type="RuleBase" id="RU000461"/>
    </source>
</evidence>
<dbReference type="PROSITE" id="PS00086">
    <property type="entry name" value="CYTOCHROME_P450"/>
    <property type="match status" value="1"/>
</dbReference>
<dbReference type="PRINTS" id="PR00385">
    <property type="entry name" value="P450"/>
</dbReference>
<dbReference type="Gene3D" id="1.10.630.10">
    <property type="entry name" value="Cytochrome P450"/>
    <property type="match status" value="1"/>
</dbReference>
<dbReference type="EMBL" id="NMQT01000160">
    <property type="protein sequence ID" value="OXM45985.1"/>
    <property type="molecule type" value="Genomic_DNA"/>
</dbReference>
<evidence type="ECO:0000256" key="7">
    <source>
        <dbReference type="PIRSR" id="PIRSR602401-1"/>
    </source>
</evidence>
<organism evidence="10 11">
    <name type="scientific">Amycolatopsis thailandensis</name>
    <dbReference type="NCBI Taxonomy" id="589330"/>
    <lineage>
        <taxon>Bacteria</taxon>
        <taxon>Bacillati</taxon>
        <taxon>Actinomycetota</taxon>
        <taxon>Actinomycetes</taxon>
        <taxon>Pseudonocardiales</taxon>
        <taxon>Pseudonocardiaceae</taxon>
        <taxon>Amycolatopsis</taxon>
    </lineage>
</organism>
<keyword evidence="3 7" id="KW-0479">Metal-binding</keyword>
<dbReference type="InterPro" id="IPR036396">
    <property type="entry name" value="Cyt_P450_sf"/>
</dbReference>
<dbReference type="GO" id="GO:0016705">
    <property type="term" value="F:oxidoreductase activity, acting on paired donors, with incorporation or reduction of molecular oxygen"/>
    <property type="evidence" value="ECO:0007669"/>
    <property type="project" value="InterPro"/>
</dbReference>
<dbReference type="PANTHER" id="PTHR24291:SF50">
    <property type="entry name" value="BIFUNCTIONAL ALBAFLAVENONE MONOOXYGENASE_TERPENE SYNTHASE"/>
    <property type="match status" value="1"/>
</dbReference>
<gene>
    <name evidence="10" type="ORF">CFP71_37485</name>
</gene>
<evidence type="ECO:0000256" key="6">
    <source>
        <dbReference type="ARBA" id="ARBA00023033"/>
    </source>
</evidence>
<keyword evidence="11" id="KW-1185">Reference proteome</keyword>
<comment type="similarity">
    <text evidence="1 8">Belongs to the cytochrome P450 family.</text>
</comment>
<reference evidence="10 11" key="1">
    <citation type="submission" date="2017-07" db="EMBL/GenBank/DDBJ databases">
        <title>Amycolatopsis thailandensis Genome sequencing and assembly.</title>
        <authorList>
            <person name="Kaur N."/>
            <person name="Mayilraj S."/>
        </authorList>
    </citation>
    <scope>NUCLEOTIDE SEQUENCE [LARGE SCALE GENOMIC DNA]</scope>
    <source>
        <strain evidence="10 11">JCM 16380</strain>
    </source>
</reference>
<evidence type="ECO:0000256" key="9">
    <source>
        <dbReference type="SAM" id="MobiDB-lite"/>
    </source>
</evidence>
<dbReference type="InterPro" id="IPR001128">
    <property type="entry name" value="Cyt_P450"/>
</dbReference>
<dbReference type="AlphaFoldDB" id="A0A229RHC1"/>
<dbReference type="InterPro" id="IPR050196">
    <property type="entry name" value="Cytochrome_P450_Monoox"/>
</dbReference>
<evidence type="ECO:0000256" key="3">
    <source>
        <dbReference type="ARBA" id="ARBA00022723"/>
    </source>
</evidence>
<keyword evidence="2 7" id="KW-0349">Heme</keyword>
<dbReference type="PANTHER" id="PTHR24291">
    <property type="entry name" value="CYTOCHROME P450 FAMILY 4"/>
    <property type="match status" value="1"/>
</dbReference>
<dbReference type="GO" id="GO:0004497">
    <property type="term" value="F:monooxygenase activity"/>
    <property type="evidence" value="ECO:0007669"/>
    <property type="project" value="UniProtKB-KW"/>
</dbReference>
<accession>A0A229RHC1</accession>
<dbReference type="PRINTS" id="PR00463">
    <property type="entry name" value="EP450I"/>
</dbReference>
<evidence type="ECO:0000256" key="4">
    <source>
        <dbReference type="ARBA" id="ARBA00023002"/>
    </source>
</evidence>
<dbReference type="GO" id="GO:0020037">
    <property type="term" value="F:heme binding"/>
    <property type="evidence" value="ECO:0007669"/>
    <property type="project" value="InterPro"/>
</dbReference>
<keyword evidence="5 7" id="KW-0408">Iron</keyword>
<keyword evidence="6 8" id="KW-0503">Monooxygenase</keyword>
<dbReference type="OrthoDB" id="5290182at2"/>
<comment type="cofactor">
    <cofactor evidence="7">
        <name>heme</name>
        <dbReference type="ChEBI" id="CHEBI:30413"/>
    </cofactor>
</comment>
<comment type="caution">
    <text evidence="10">The sequence shown here is derived from an EMBL/GenBank/DDBJ whole genome shotgun (WGS) entry which is preliminary data.</text>
</comment>
<dbReference type="InterPro" id="IPR002401">
    <property type="entry name" value="Cyt_P450_E_grp-I"/>
</dbReference>
<evidence type="ECO:0000313" key="11">
    <source>
        <dbReference type="Proteomes" id="UP000215223"/>
    </source>
</evidence>
<proteinExistence type="inferred from homology"/>
<dbReference type="Pfam" id="PF00067">
    <property type="entry name" value="p450"/>
    <property type="match status" value="1"/>
</dbReference>
<dbReference type="Proteomes" id="UP000215223">
    <property type="component" value="Unassembled WGS sequence"/>
</dbReference>
<evidence type="ECO:0000256" key="2">
    <source>
        <dbReference type="ARBA" id="ARBA00022617"/>
    </source>
</evidence>
<name>A0A229RHC1_9PSEU</name>
<evidence type="ECO:0000313" key="10">
    <source>
        <dbReference type="EMBL" id="OXM45985.1"/>
    </source>
</evidence>
<feature type="region of interest" description="Disordered" evidence="9">
    <location>
        <begin position="1"/>
        <end position="21"/>
    </location>
</feature>
<dbReference type="SUPFAM" id="SSF48264">
    <property type="entry name" value="Cytochrome P450"/>
    <property type="match status" value="1"/>
</dbReference>
<feature type="binding site" description="axial binding residue" evidence="7">
    <location>
        <position position="443"/>
    </location>
    <ligand>
        <name>heme</name>
        <dbReference type="ChEBI" id="CHEBI:30413"/>
    </ligand>
    <ligandPart>
        <name>Fe</name>
        <dbReference type="ChEBI" id="CHEBI:18248"/>
    </ligandPart>
</feature>
<dbReference type="InterPro" id="IPR017972">
    <property type="entry name" value="Cyt_P450_CS"/>
</dbReference>
<evidence type="ECO:0000256" key="5">
    <source>
        <dbReference type="ARBA" id="ARBA00023004"/>
    </source>
</evidence>